<feature type="region of interest" description="Disordered" evidence="1">
    <location>
        <begin position="53"/>
        <end position="114"/>
    </location>
</feature>
<feature type="compositionally biased region" description="Polar residues" evidence="1">
    <location>
        <begin position="53"/>
        <end position="69"/>
    </location>
</feature>
<dbReference type="Proteomes" id="UP001497482">
    <property type="component" value="Chromosome 4"/>
</dbReference>
<feature type="compositionally biased region" description="Basic and acidic residues" evidence="1">
    <location>
        <begin position="77"/>
        <end position="106"/>
    </location>
</feature>
<sequence>MQKPLKTSFSLSKLWNGSYLFLFLQSEHGSLPLLSSSHLSTCHDKSTIVRSNSTRNPVYTRSTMVQPSPASGLMSEWQRKSREPKGARRERPGGGATEEERSHDPAADPAADAAAHAAAAAAAGAFNTDLDKAQNRFGQVLVLVLFQNYQNPKQESM</sequence>
<gene>
    <name evidence="2" type="ORF">KC01_LOCUS32118</name>
</gene>
<protein>
    <submittedName>
        <fullName evidence="2">Uncharacterized protein</fullName>
    </submittedName>
</protein>
<evidence type="ECO:0000256" key="1">
    <source>
        <dbReference type="SAM" id="MobiDB-lite"/>
    </source>
</evidence>
<proteinExistence type="predicted"/>
<name>A0AAV2LTC1_KNICA</name>
<dbReference type="AlphaFoldDB" id="A0AAV2LTC1"/>
<evidence type="ECO:0000313" key="2">
    <source>
        <dbReference type="EMBL" id="CAL1604643.1"/>
    </source>
</evidence>
<dbReference type="EMBL" id="OZ035826">
    <property type="protein sequence ID" value="CAL1604643.1"/>
    <property type="molecule type" value="Genomic_DNA"/>
</dbReference>
<accession>A0AAV2LTC1</accession>
<evidence type="ECO:0000313" key="3">
    <source>
        <dbReference type="Proteomes" id="UP001497482"/>
    </source>
</evidence>
<reference evidence="2 3" key="1">
    <citation type="submission" date="2024-04" db="EMBL/GenBank/DDBJ databases">
        <authorList>
            <person name="Waldvogel A.-M."/>
            <person name="Schoenle A."/>
        </authorList>
    </citation>
    <scope>NUCLEOTIDE SEQUENCE [LARGE SCALE GENOMIC DNA]</scope>
</reference>
<keyword evidence="3" id="KW-1185">Reference proteome</keyword>
<organism evidence="2 3">
    <name type="scientific">Knipowitschia caucasica</name>
    <name type="common">Caucasian dwarf goby</name>
    <name type="synonym">Pomatoschistus caucasicus</name>
    <dbReference type="NCBI Taxonomy" id="637954"/>
    <lineage>
        <taxon>Eukaryota</taxon>
        <taxon>Metazoa</taxon>
        <taxon>Chordata</taxon>
        <taxon>Craniata</taxon>
        <taxon>Vertebrata</taxon>
        <taxon>Euteleostomi</taxon>
        <taxon>Actinopterygii</taxon>
        <taxon>Neopterygii</taxon>
        <taxon>Teleostei</taxon>
        <taxon>Neoteleostei</taxon>
        <taxon>Acanthomorphata</taxon>
        <taxon>Gobiaria</taxon>
        <taxon>Gobiiformes</taxon>
        <taxon>Gobioidei</taxon>
        <taxon>Gobiidae</taxon>
        <taxon>Gobiinae</taxon>
        <taxon>Knipowitschia</taxon>
    </lineage>
</organism>